<dbReference type="Proteomes" id="UP000054988">
    <property type="component" value="Unassembled WGS sequence"/>
</dbReference>
<sequence>MITVNNFTAWVSVSNSPLQEYDIQVTPETNTVVCWIASEAGKSYALNWRDDWFRTTTAGYARIDGVECGGMVITNPMGTRTCRLEGIRATATTLKPFTFATVKVTDDTDFLSTPDTPEMGEIKITIRTVQVNGYMELRPIAAPAAKTFHETAKKGLNHQTEHRSKLNIVGAWTRRHMVRRKPSFSLNIDHLVILFYCGKSDTFSSRVLSQAMLQATGVAPLPLPQRVSPDPPRLSSISHTANASASSSSRKRRAPPSSDTEDVKPNICISLTDDDDDGSDEESQELHNRMNAIRAKKIKLEKKPKVKSEKVVHLGTIDLTLDDD</sequence>
<dbReference type="EMBL" id="LATX01000889">
    <property type="protein sequence ID" value="KTB44621.1"/>
    <property type="molecule type" value="Genomic_DNA"/>
</dbReference>
<proteinExistence type="predicted"/>
<dbReference type="Pfam" id="PF25534">
    <property type="entry name" value="DUF7918"/>
    <property type="match status" value="1"/>
</dbReference>
<feature type="region of interest" description="Disordered" evidence="1">
    <location>
        <begin position="221"/>
        <end position="290"/>
    </location>
</feature>
<protein>
    <recommendedName>
        <fullName evidence="2">DUF7918 domain-containing protein</fullName>
    </recommendedName>
</protein>
<feature type="domain" description="DUF7918" evidence="2">
    <location>
        <begin position="9"/>
        <end position="163"/>
    </location>
</feature>
<evidence type="ECO:0000313" key="3">
    <source>
        <dbReference type="EMBL" id="KTB44621.1"/>
    </source>
</evidence>
<accession>A0A0W0G7R8</accession>
<gene>
    <name evidence="3" type="ORF">WG66_2787</name>
</gene>
<evidence type="ECO:0000259" key="2">
    <source>
        <dbReference type="Pfam" id="PF25534"/>
    </source>
</evidence>
<evidence type="ECO:0000256" key="1">
    <source>
        <dbReference type="SAM" id="MobiDB-lite"/>
    </source>
</evidence>
<reference evidence="3 4" key="1">
    <citation type="submission" date="2015-12" db="EMBL/GenBank/DDBJ databases">
        <title>Draft genome sequence of Moniliophthora roreri, the causal agent of frosty pod rot of cacao.</title>
        <authorList>
            <person name="Aime M.C."/>
            <person name="Diaz-Valderrama J.R."/>
            <person name="Kijpornyongpan T."/>
            <person name="Phillips-Mora W."/>
        </authorList>
    </citation>
    <scope>NUCLEOTIDE SEQUENCE [LARGE SCALE GENOMIC DNA]</scope>
    <source>
        <strain evidence="3 4">MCA 2952</strain>
    </source>
</reference>
<dbReference type="InterPro" id="IPR057678">
    <property type="entry name" value="DUF7918"/>
</dbReference>
<evidence type="ECO:0000313" key="4">
    <source>
        <dbReference type="Proteomes" id="UP000054988"/>
    </source>
</evidence>
<organism evidence="3 4">
    <name type="scientific">Moniliophthora roreri</name>
    <name type="common">Frosty pod rot fungus</name>
    <name type="synonym">Monilia roreri</name>
    <dbReference type="NCBI Taxonomy" id="221103"/>
    <lineage>
        <taxon>Eukaryota</taxon>
        <taxon>Fungi</taxon>
        <taxon>Dikarya</taxon>
        <taxon>Basidiomycota</taxon>
        <taxon>Agaricomycotina</taxon>
        <taxon>Agaricomycetes</taxon>
        <taxon>Agaricomycetidae</taxon>
        <taxon>Agaricales</taxon>
        <taxon>Marasmiineae</taxon>
        <taxon>Marasmiaceae</taxon>
        <taxon>Moniliophthora</taxon>
    </lineage>
</organism>
<feature type="compositionally biased region" description="Acidic residues" evidence="1">
    <location>
        <begin position="272"/>
        <end position="283"/>
    </location>
</feature>
<name>A0A0W0G7R8_MONRR</name>
<comment type="caution">
    <text evidence="3">The sequence shown here is derived from an EMBL/GenBank/DDBJ whole genome shotgun (WGS) entry which is preliminary data.</text>
</comment>
<dbReference type="AlphaFoldDB" id="A0A0W0G7R8"/>
<feature type="compositionally biased region" description="Low complexity" evidence="1">
    <location>
        <begin position="235"/>
        <end position="248"/>
    </location>
</feature>